<evidence type="ECO:0000256" key="1">
    <source>
        <dbReference type="SAM" id="MobiDB-lite"/>
    </source>
</evidence>
<protein>
    <submittedName>
        <fullName evidence="2">Uncharacterized protein</fullName>
    </submittedName>
</protein>
<organism evidence="2 3">
    <name type="scientific">Malassezia restricta (strain ATCC 96810 / NBRC 103918 / CBS 7877)</name>
    <name type="common">Seborrheic dermatitis infection agent</name>
    <dbReference type="NCBI Taxonomy" id="425264"/>
    <lineage>
        <taxon>Eukaryota</taxon>
        <taxon>Fungi</taxon>
        <taxon>Dikarya</taxon>
        <taxon>Basidiomycota</taxon>
        <taxon>Ustilaginomycotina</taxon>
        <taxon>Malasseziomycetes</taxon>
        <taxon>Malasseziales</taxon>
        <taxon>Malasseziaceae</taxon>
        <taxon>Malassezia</taxon>
    </lineage>
</organism>
<evidence type="ECO:0000313" key="2">
    <source>
        <dbReference type="EMBL" id="AYO41113.1"/>
    </source>
</evidence>
<dbReference type="VEuPathDB" id="FungiDB:DNF11_0163"/>
<dbReference type="EMBL" id="CP033148">
    <property type="protein sequence ID" value="AYO41113.1"/>
    <property type="molecule type" value="Genomic_DNA"/>
</dbReference>
<feature type="region of interest" description="Disordered" evidence="1">
    <location>
        <begin position="26"/>
        <end position="55"/>
    </location>
</feature>
<name>A0A3G2RZA4_MALR7</name>
<keyword evidence="3" id="KW-1185">Reference proteome</keyword>
<evidence type="ECO:0000313" key="3">
    <source>
        <dbReference type="Proteomes" id="UP000269793"/>
    </source>
</evidence>
<reference evidence="2 3" key="1">
    <citation type="submission" date="2018-10" db="EMBL/GenBank/DDBJ databases">
        <title>Complete genome sequence of Malassezia restricta CBS 7877.</title>
        <authorList>
            <person name="Morand S.C."/>
            <person name="Bertignac M."/>
            <person name="Iltis A."/>
            <person name="Kolder I."/>
            <person name="Pirovano W."/>
            <person name="Jourdain R."/>
            <person name="Clavaud C."/>
        </authorList>
    </citation>
    <scope>NUCLEOTIDE SEQUENCE [LARGE SCALE GENOMIC DNA]</scope>
    <source>
        <strain evidence="2 3">CBS 7877</strain>
    </source>
</reference>
<dbReference type="AlphaFoldDB" id="A0A3G2RZA4"/>
<accession>A0A3G2RZA4</accession>
<gene>
    <name evidence="2" type="ORF">DNF11_0163</name>
</gene>
<dbReference type="Proteomes" id="UP000269793">
    <property type="component" value="Chromosome I"/>
</dbReference>
<feature type="region of interest" description="Disordered" evidence="1">
    <location>
        <begin position="87"/>
        <end position="143"/>
    </location>
</feature>
<proteinExistence type="predicted"/>
<sequence length="143" mass="16582">MRPSNFVETPEIRLQWFYDMVEADHARQKKRTREVDEDSSDDSWAIPERPSPYVSKRARIRQANYAFQDDWGLGDTSSILPLPLEHELEQAAQTDNARPRTASPKERTDAPDDAPLLRFGRGHRLIRQPARSLPQMIISTRRS</sequence>
<dbReference type="OrthoDB" id="3360142at2759"/>